<dbReference type="AlphaFoldDB" id="A0AAU9K5S6"/>
<evidence type="ECO:0000313" key="9">
    <source>
        <dbReference type="EMBL" id="CAG9333278.1"/>
    </source>
</evidence>
<evidence type="ECO:0000259" key="8">
    <source>
        <dbReference type="Pfam" id="PF01529"/>
    </source>
</evidence>
<proteinExistence type="inferred from homology"/>
<dbReference type="EC" id="2.3.1.225" evidence="7"/>
<dbReference type="PANTHER" id="PTHR12246">
    <property type="entry name" value="PALMITOYLTRANSFERASE ZDHHC16"/>
    <property type="match status" value="1"/>
</dbReference>
<feature type="transmembrane region" description="Helical" evidence="7">
    <location>
        <begin position="46"/>
        <end position="73"/>
    </location>
</feature>
<comment type="domain">
    <text evidence="7">The DHHC domain is required for palmitoyltransferase activity.</text>
</comment>
<organism evidence="9 10">
    <name type="scientific">Blepharisma stoltei</name>
    <dbReference type="NCBI Taxonomy" id="1481888"/>
    <lineage>
        <taxon>Eukaryota</taxon>
        <taxon>Sar</taxon>
        <taxon>Alveolata</taxon>
        <taxon>Ciliophora</taxon>
        <taxon>Postciliodesmatophora</taxon>
        <taxon>Heterotrichea</taxon>
        <taxon>Heterotrichida</taxon>
        <taxon>Blepharismidae</taxon>
        <taxon>Blepharisma</taxon>
    </lineage>
</organism>
<dbReference type="InterPro" id="IPR001594">
    <property type="entry name" value="Palmitoyltrfase_DHHC"/>
</dbReference>
<evidence type="ECO:0000256" key="7">
    <source>
        <dbReference type="RuleBase" id="RU079119"/>
    </source>
</evidence>
<feature type="domain" description="Palmitoyltransferase DHHC" evidence="8">
    <location>
        <begin position="165"/>
        <end position="287"/>
    </location>
</feature>
<dbReference type="Pfam" id="PF01529">
    <property type="entry name" value="DHHC"/>
    <property type="match status" value="1"/>
</dbReference>
<evidence type="ECO:0000256" key="5">
    <source>
        <dbReference type="ARBA" id="ARBA00023136"/>
    </source>
</evidence>
<evidence type="ECO:0000256" key="4">
    <source>
        <dbReference type="ARBA" id="ARBA00022989"/>
    </source>
</evidence>
<comment type="similarity">
    <text evidence="7">Belongs to the DHHC palmitoyltransferase family.</text>
</comment>
<keyword evidence="5 7" id="KW-0472">Membrane</keyword>
<protein>
    <recommendedName>
        <fullName evidence="7">Palmitoyltransferase</fullName>
        <ecNumber evidence="7">2.3.1.225</ecNumber>
    </recommendedName>
</protein>
<evidence type="ECO:0000256" key="1">
    <source>
        <dbReference type="ARBA" id="ARBA00004141"/>
    </source>
</evidence>
<dbReference type="GO" id="GO:0019706">
    <property type="term" value="F:protein-cysteine S-palmitoyltransferase activity"/>
    <property type="evidence" value="ECO:0007669"/>
    <property type="project" value="UniProtKB-EC"/>
</dbReference>
<dbReference type="InterPro" id="IPR039859">
    <property type="entry name" value="PFA4/ZDH16/20/ERF2-like"/>
</dbReference>
<gene>
    <name evidence="9" type="ORF">BSTOLATCC_MIC58095</name>
</gene>
<dbReference type="Proteomes" id="UP001162131">
    <property type="component" value="Unassembled WGS sequence"/>
</dbReference>
<keyword evidence="4 7" id="KW-1133">Transmembrane helix</keyword>
<evidence type="ECO:0000313" key="10">
    <source>
        <dbReference type="Proteomes" id="UP001162131"/>
    </source>
</evidence>
<keyword evidence="2 7" id="KW-0808">Transferase</keyword>
<keyword evidence="3 7" id="KW-0812">Transmembrane</keyword>
<name>A0AAU9K5S6_9CILI</name>
<feature type="transmembrane region" description="Helical" evidence="7">
    <location>
        <begin position="210"/>
        <end position="237"/>
    </location>
</feature>
<dbReference type="GO" id="GO:0016020">
    <property type="term" value="C:membrane"/>
    <property type="evidence" value="ECO:0007669"/>
    <property type="project" value="UniProtKB-SubCell"/>
</dbReference>
<comment type="subcellular location">
    <subcellularLocation>
        <location evidence="1">Membrane</location>
        <topology evidence="1">Multi-pass membrane protein</topology>
    </subcellularLocation>
</comment>
<evidence type="ECO:0000256" key="6">
    <source>
        <dbReference type="ARBA" id="ARBA00023315"/>
    </source>
</evidence>
<comment type="catalytic activity">
    <reaction evidence="7">
        <text>L-cysteinyl-[protein] + hexadecanoyl-CoA = S-hexadecanoyl-L-cysteinyl-[protein] + CoA</text>
        <dbReference type="Rhea" id="RHEA:36683"/>
        <dbReference type="Rhea" id="RHEA-COMP:10131"/>
        <dbReference type="Rhea" id="RHEA-COMP:11032"/>
        <dbReference type="ChEBI" id="CHEBI:29950"/>
        <dbReference type="ChEBI" id="CHEBI:57287"/>
        <dbReference type="ChEBI" id="CHEBI:57379"/>
        <dbReference type="ChEBI" id="CHEBI:74151"/>
        <dbReference type="EC" id="2.3.1.225"/>
    </reaction>
</comment>
<accession>A0AAU9K5S6</accession>
<feature type="transmembrane region" description="Helical" evidence="7">
    <location>
        <begin position="249"/>
        <end position="276"/>
    </location>
</feature>
<feature type="transmembrane region" description="Helical" evidence="7">
    <location>
        <begin position="105"/>
        <end position="125"/>
    </location>
</feature>
<dbReference type="EMBL" id="CAJZBQ010000056">
    <property type="protein sequence ID" value="CAG9333278.1"/>
    <property type="molecule type" value="Genomic_DNA"/>
</dbReference>
<comment type="caution">
    <text evidence="9">The sequence shown here is derived from an EMBL/GenBank/DDBJ whole genome shotgun (WGS) entry which is preliminary data.</text>
</comment>
<dbReference type="PROSITE" id="PS50216">
    <property type="entry name" value="DHHC"/>
    <property type="match status" value="1"/>
</dbReference>
<keyword evidence="10" id="KW-1185">Reference proteome</keyword>
<keyword evidence="6 7" id="KW-0012">Acyltransferase</keyword>
<sequence length="342" mass="40178">MESEAYFRQPFLQQTDSYFTEETFNELDPKIPPWKDANFSERLLLIYLYFSIYLPVFLLLSLLIGGYIIYILFYTVPLVLDTDDRPELYYWHSDSEKRNAKIRGWLFFSLITFFLILCLISHFMATVTDCGSIPPGKEWDIPSGESSDSSSKNPDLVEKRRDGSYRTCTRCQKRKPDRTHHCKQCERCNLKMDHHCNWIANCVGYYNYKYFFLTVLHGSILSLIFISTFWETLIIVLMDSQSSIPYCLFIELTYSLVLMISVCVVSFCCFHVWLIANNYTTIEYCEKKRGGIPEYSVSPFNGGVYHNFQEALGKNPAFWLFPIKYRSNEEKGLHFVRKNEQA</sequence>
<evidence type="ECO:0000256" key="3">
    <source>
        <dbReference type="ARBA" id="ARBA00022692"/>
    </source>
</evidence>
<evidence type="ECO:0000256" key="2">
    <source>
        <dbReference type="ARBA" id="ARBA00022679"/>
    </source>
</evidence>
<reference evidence="9" key="1">
    <citation type="submission" date="2021-09" db="EMBL/GenBank/DDBJ databases">
        <authorList>
            <consortium name="AG Swart"/>
            <person name="Singh M."/>
            <person name="Singh A."/>
            <person name="Seah K."/>
            <person name="Emmerich C."/>
        </authorList>
    </citation>
    <scope>NUCLEOTIDE SEQUENCE</scope>
    <source>
        <strain evidence="9">ATCC30299</strain>
    </source>
</reference>